<sequence>MATLEGSDYRDNTPEIHLQTKHRSRSPLDLRNRRSKATENQAHYFLHQRQGNGRYKFLPARFSCNQVIQKPISRSVHVQKLKVKVKYNRRAGDYE</sequence>
<evidence type="ECO:0000313" key="2">
    <source>
        <dbReference type="Proteomes" id="UP000887565"/>
    </source>
</evidence>
<protein>
    <submittedName>
        <fullName evidence="3">Uncharacterized protein</fullName>
    </submittedName>
</protein>
<keyword evidence="2" id="KW-1185">Reference proteome</keyword>
<dbReference type="Proteomes" id="UP000887565">
    <property type="component" value="Unplaced"/>
</dbReference>
<evidence type="ECO:0000256" key="1">
    <source>
        <dbReference type="SAM" id="MobiDB-lite"/>
    </source>
</evidence>
<feature type="region of interest" description="Disordered" evidence="1">
    <location>
        <begin position="1"/>
        <end position="40"/>
    </location>
</feature>
<reference evidence="3" key="1">
    <citation type="submission" date="2022-11" db="UniProtKB">
        <authorList>
            <consortium name="WormBaseParasite"/>
        </authorList>
    </citation>
    <scope>IDENTIFICATION</scope>
</reference>
<dbReference type="AlphaFoldDB" id="A0A915L6U0"/>
<accession>A0A915L6U0</accession>
<organism evidence="2 3">
    <name type="scientific">Romanomermis culicivorax</name>
    <name type="common">Nematode worm</name>
    <dbReference type="NCBI Taxonomy" id="13658"/>
    <lineage>
        <taxon>Eukaryota</taxon>
        <taxon>Metazoa</taxon>
        <taxon>Ecdysozoa</taxon>
        <taxon>Nematoda</taxon>
        <taxon>Enoplea</taxon>
        <taxon>Dorylaimia</taxon>
        <taxon>Mermithida</taxon>
        <taxon>Mermithoidea</taxon>
        <taxon>Mermithidae</taxon>
        <taxon>Romanomermis</taxon>
    </lineage>
</organism>
<dbReference type="WBParaSite" id="nRc.2.0.1.t46517-RA">
    <property type="protein sequence ID" value="nRc.2.0.1.t46517-RA"/>
    <property type="gene ID" value="nRc.2.0.1.g46517"/>
</dbReference>
<name>A0A915L6U0_ROMCU</name>
<evidence type="ECO:0000313" key="3">
    <source>
        <dbReference type="WBParaSite" id="nRc.2.0.1.t46517-RA"/>
    </source>
</evidence>
<proteinExistence type="predicted"/>